<dbReference type="Proteomes" id="UP000010301">
    <property type="component" value="Unassembled WGS sequence"/>
</dbReference>
<dbReference type="HOGENOM" id="CLU_3228320_0_0_11"/>
<reference evidence="1 2" key="1">
    <citation type="submission" date="2009-01" db="EMBL/GenBank/DDBJ databases">
        <authorList>
            <person name="Qin X."/>
            <person name="Bachman B."/>
            <person name="Battles P."/>
            <person name="Bell A."/>
            <person name="Bess C."/>
            <person name="Bickham C."/>
            <person name="Chaboub L."/>
            <person name="Chen D."/>
            <person name="Coyle M."/>
            <person name="Deiros D.R."/>
            <person name="Dinh H."/>
            <person name="Forbes L."/>
            <person name="Fowler G."/>
            <person name="Francisco L."/>
            <person name="Fu Q."/>
            <person name="Gubbala S."/>
            <person name="Hale W."/>
            <person name="Han Y."/>
            <person name="Hemphill L."/>
            <person name="Highlander S.K."/>
            <person name="Hirani K."/>
            <person name="Hogues M."/>
            <person name="Jackson L."/>
            <person name="Jakkamsetti A."/>
            <person name="Javaid M."/>
            <person name="Jiang H."/>
            <person name="Korchina V."/>
            <person name="Kovar C."/>
            <person name="Lara F."/>
            <person name="Lee S."/>
            <person name="Mata R."/>
            <person name="Mathew T."/>
            <person name="Moen C."/>
            <person name="Morales K."/>
            <person name="Munidasa M."/>
            <person name="Nazareth L."/>
            <person name="Ngo R."/>
            <person name="Nguyen L."/>
            <person name="Okwuonu G."/>
            <person name="Ongeri F."/>
            <person name="Patil S."/>
            <person name="Petrosino J."/>
            <person name="Pham C."/>
            <person name="Pham P."/>
            <person name="Pu L.-L."/>
            <person name="Puazo M."/>
            <person name="Raj R."/>
            <person name="Reid J."/>
            <person name="Rouhana J."/>
            <person name="Saada N."/>
            <person name="Shang Y."/>
            <person name="Simmons D."/>
            <person name="Thornton R."/>
            <person name="Warren J."/>
            <person name="Weissenberger G."/>
            <person name="Zhang J."/>
            <person name="Zhang L."/>
            <person name="Zhou C."/>
            <person name="Zhu D."/>
            <person name="Muzny D."/>
            <person name="Worley K."/>
            <person name="Gibbs R."/>
        </authorList>
    </citation>
    <scope>NUCLEOTIDE SEQUENCE [LARGE SCALE GENOMIC DNA]</scope>
    <source>
        <strain evidence="1 2">DSM 15436</strain>
    </source>
</reference>
<keyword evidence="2" id="KW-1185">Reference proteome</keyword>
<comment type="caution">
    <text evidence="1">The sequence shown here is derived from an EMBL/GenBank/DDBJ whole genome shotgun (WGS) entry which is preliminary data.</text>
</comment>
<proteinExistence type="predicted"/>
<dbReference type="EMBL" id="ACFG01000004">
    <property type="protein sequence ID" value="EEH64656.1"/>
    <property type="molecule type" value="Genomic_DNA"/>
</dbReference>
<gene>
    <name evidence="1" type="ORF">HMPREF0044_0393</name>
</gene>
<sequence length="43" mass="4591">MGAPVFFSEGGVWNALGKNRGGKCGLTNLPAEPPHIVKKRENL</sequence>
<accession>C0VZ03</accession>
<evidence type="ECO:0000313" key="2">
    <source>
        <dbReference type="Proteomes" id="UP000010301"/>
    </source>
</evidence>
<name>C0VZ03_9ACTO</name>
<evidence type="ECO:0000313" key="1">
    <source>
        <dbReference type="EMBL" id="EEH64656.1"/>
    </source>
</evidence>
<dbReference type="STRING" id="525245.HMPREF0044_0393"/>
<protein>
    <submittedName>
        <fullName evidence="1">Uncharacterized protein</fullName>
    </submittedName>
</protein>
<organism evidence="1 2">
    <name type="scientific">Gleimia coleocanis DSM 15436</name>
    <dbReference type="NCBI Taxonomy" id="525245"/>
    <lineage>
        <taxon>Bacteria</taxon>
        <taxon>Bacillati</taxon>
        <taxon>Actinomycetota</taxon>
        <taxon>Actinomycetes</taxon>
        <taxon>Actinomycetales</taxon>
        <taxon>Actinomycetaceae</taxon>
        <taxon>Gleimia</taxon>
    </lineage>
</organism>
<dbReference type="AlphaFoldDB" id="C0VZ03"/>